<feature type="region of interest" description="Disordered" evidence="1">
    <location>
        <begin position="74"/>
        <end position="142"/>
    </location>
</feature>
<proteinExistence type="predicted"/>
<protein>
    <recommendedName>
        <fullName evidence="4">Type III secretion regulatory protein HpaA</fullName>
    </recommendedName>
</protein>
<accession>A0ABU1LQV8</accession>
<organism evidence="2 3">
    <name type="scientific">Paraburkholderia terricola</name>
    <dbReference type="NCBI Taxonomy" id="169427"/>
    <lineage>
        <taxon>Bacteria</taxon>
        <taxon>Pseudomonadati</taxon>
        <taxon>Pseudomonadota</taxon>
        <taxon>Betaproteobacteria</taxon>
        <taxon>Burkholderiales</taxon>
        <taxon>Burkholderiaceae</taxon>
        <taxon>Paraburkholderia</taxon>
    </lineage>
</organism>
<evidence type="ECO:0000256" key="1">
    <source>
        <dbReference type="SAM" id="MobiDB-lite"/>
    </source>
</evidence>
<feature type="compositionally biased region" description="Gly residues" evidence="1">
    <location>
        <begin position="109"/>
        <end position="121"/>
    </location>
</feature>
<dbReference type="EMBL" id="JAVDRP010000004">
    <property type="protein sequence ID" value="MDR6409139.1"/>
    <property type="molecule type" value="Genomic_DNA"/>
</dbReference>
<name>A0ABU1LQV8_9BURK</name>
<sequence>MTRISTPSPAPADQPELAREQARNDAGTRAGAQFAALYRGTTRFAYARTRSASARRALLARKLRMAVPRPLVAAGEPARGASAGGSGRITRDGGRGSGGQSQHGHDGGDSSGNGNGSGHGGAASSRGEVGIRSSGKTEVPLPRRGVLQTFAASQPPDADLSHTLPKLWCDALLALRDELAANPEARVDARVHERFIDLLTVQRQLGGTDAASGIDGDLGAWRQRLIDASSARAQPPKTMPAAVATPGEPGRVGRLNLLMLPLLLMYSRPATPAMRERALNLRTLQRGAAVAAGAAGAADKSR</sequence>
<gene>
    <name evidence="2" type="ORF">J2804_002543</name>
</gene>
<keyword evidence="3" id="KW-1185">Reference proteome</keyword>
<reference evidence="2 3" key="1">
    <citation type="submission" date="2023-07" db="EMBL/GenBank/DDBJ databases">
        <title>Sorghum-associated microbial communities from plants grown in Nebraska, USA.</title>
        <authorList>
            <person name="Schachtman D."/>
        </authorList>
    </citation>
    <scope>NUCLEOTIDE SEQUENCE [LARGE SCALE GENOMIC DNA]</scope>
    <source>
        <strain evidence="2 3">DS1316</strain>
    </source>
</reference>
<dbReference type="Proteomes" id="UP001264340">
    <property type="component" value="Unassembled WGS sequence"/>
</dbReference>
<comment type="caution">
    <text evidence="2">The sequence shown here is derived from an EMBL/GenBank/DDBJ whole genome shotgun (WGS) entry which is preliminary data.</text>
</comment>
<evidence type="ECO:0000313" key="2">
    <source>
        <dbReference type="EMBL" id="MDR6409139.1"/>
    </source>
</evidence>
<evidence type="ECO:0008006" key="4">
    <source>
        <dbReference type="Google" id="ProtNLM"/>
    </source>
</evidence>
<feature type="region of interest" description="Disordered" evidence="1">
    <location>
        <begin position="1"/>
        <end position="28"/>
    </location>
</feature>
<evidence type="ECO:0000313" key="3">
    <source>
        <dbReference type="Proteomes" id="UP001264340"/>
    </source>
</evidence>
<dbReference type="RefSeq" id="WP_310120552.1">
    <property type="nucleotide sequence ID" value="NZ_JAVDQV010000007.1"/>
</dbReference>